<organism evidence="11 12">
    <name type="scientific">Capsaspora owczarzaki (strain ATCC 30864)</name>
    <dbReference type="NCBI Taxonomy" id="595528"/>
    <lineage>
        <taxon>Eukaryota</taxon>
        <taxon>Filasterea</taxon>
        <taxon>Capsaspora</taxon>
    </lineage>
</organism>
<dbReference type="GO" id="GO:0030552">
    <property type="term" value="F:cAMP binding"/>
    <property type="evidence" value="ECO:0007669"/>
    <property type="project" value="UniProtKB-KW"/>
</dbReference>
<feature type="binding site" evidence="8">
    <location>
        <position position="359"/>
    </location>
    <ligand>
        <name>3',5'-cyclic AMP</name>
        <dbReference type="ChEBI" id="CHEBI:58165"/>
        <label>2</label>
    </ligand>
</feature>
<keyword evidence="7 8" id="KW-0114">cAMP</keyword>
<dbReference type="PROSITE" id="PS50042">
    <property type="entry name" value="CNMP_BINDING_3"/>
    <property type="match status" value="2"/>
</dbReference>
<keyword evidence="5" id="KW-0677">Repeat</keyword>
<evidence type="ECO:0000256" key="1">
    <source>
        <dbReference type="ARBA" id="ARBA00005753"/>
    </source>
</evidence>
<dbReference type="InterPro" id="IPR018488">
    <property type="entry name" value="cNMP-bd_CS"/>
</dbReference>
<keyword evidence="6 8" id="KW-0547">Nucleotide-binding</keyword>
<feature type="binding site" evidence="8">
    <location>
        <position position="368"/>
    </location>
    <ligand>
        <name>3',5'-cyclic AMP</name>
        <dbReference type="ChEBI" id="CHEBI:58165"/>
        <label>2</label>
    </ligand>
</feature>
<keyword evidence="4 8" id="KW-0116">cAMP-binding</keyword>
<dbReference type="SUPFAM" id="SSF47391">
    <property type="entry name" value="Dimerization-anchoring domain of cAMP-dependent PK regulatory subunit"/>
    <property type="match status" value="1"/>
</dbReference>
<dbReference type="Gene3D" id="2.60.120.10">
    <property type="entry name" value="Jelly Rolls"/>
    <property type="match status" value="2"/>
</dbReference>
<dbReference type="InterPro" id="IPR012198">
    <property type="entry name" value="cAMP_dep_PK_reg_su"/>
</dbReference>
<dbReference type="eggNOG" id="KOG1113">
    <property type="taxonomic scope" value="Eukaryota"/>
</dbReference>
<feature type="binding site" evidence="8">
    <location>
        <position position="235"/>
    </location>
    <ligand>
        <name>3',5'-cyclic AMP</name>
        <dbReference type="ChEBI" id="CHEBI:58165"/>
        <label>1</label>
    </ligand>
</feature>
<name>A0A0D2WPI3_CAPO3</name>
<dbReference type="InParanoid" id="A0A0D2WPI3"/>
<protein>
    <recommendedName>
        <fullName evidence="2">cAMP-dependent protein kinase regulatory subunit</fullName>
    </recommendedName>
</protein>
<feature type="binding site" evidence="8">
    <location>
        <position position="244"/>
    </location>
    <ligand>
        <name>3',5'-cyclic AMP</name>
        <dbReference type="ChEBI" id="CHEBI:58165"/>
        <label>1</label>
    </ligand>
</feature>
<feature type="domain" description="Cyclic nucleotide-binding" evidence="10">
    <location>
        <begin position="167"/>
        <end position="285"/>
    </location>
</feature>
<dbReference type="SMART" id="SM00100">
    <property type="entry name" value="cNMP"/>
    <property type="match status" value="2"/>
</dbReference>
<dbReference type="PRINTS" id="PR00103">
    <property type="entry name" value="CAMPKINASE"/>
</dbReference>
<feature type="compositionally biased region" description="Acidic residues" evidence="9">
    <location>
        <begin position="89"/>
        <end position="102"/>
    </location>
</feature>
<dbReference type="GO" id="GO:0005952">
    <property type="term" value="C:cAMP-dependent protein kinase complex"/>
    <property type="evidence" value="ECO:0007669"/>
    <property type="project" value="InterPro"/>
</dbReference>
<dbReference type="STRING" id="595528.A0A0D2WPI3"/>
<dbReference type="SUPFAM" id="SSF51206">
    <property type="entry name" value="cAMP-binding domain-like"/>
    <property type="match status" value="2"/>
</dbReference>
<feature type="region of interest" description="Disordered" evidence="9">
    <location>
        <begin position="87"/>
        <end position="119"/>
    </location>
</feature>
<dbReference type="EMBL" id="KE346364">
    <property type="protein sequence ID" value="KJE92568.1"/>
    <property type="molecule type" value="Genomic_DNA"/>
</dbReference>
<dbReference type="InterPro" id="IPR018490">
    <property type="entry name" value="cNMP-bd_dom_sf"/>
</dbReference>
<dbReference type="PANTHER" id="PTHR11635:SF152">
    <property type="entry name" value="CAMP-DEPENDENT PROTEIN KINASE TYPE I REGULATORY SUBUNIT-RELATED"/>
    <property type="match status" value="1"/>
</dbReference>
<dbReference type="AlphaFoldDB" id="A0A0D2WPI3"/>
<sequence>MSSAEQRELEAYLAANNVHGFLKDLLVQICIDRPKDLVEHAIQHLSAKSGRTVTAPAPVAATSASGAAATSSIKPAPALSLTTPKIVEESEEDAKSDSDDDSSSTGRRDSIEAPVPAFAPPKTLRRRGAVSASVMTEEDVQSYEKKVVPKDYKTMAALEKAIKKNILFSHMDDDERSDVFDSMFLVEHKAGDVIIQQGDEGDNFYVIDSGDVDVYVAATGDQPITSISDGGSFGELALIYGTPRAATIKAKTDTRLWAIDRNSYRRILMGNTLRKRKLYESFLERVPILETLDKWERLTVADALEAVTVENGVEVVKQGEEGNDFYIIVEGKARVLQRKNPEDEPLEVGRLGPSDYFGEIALLTNRPRAATVVAEGTLKCIKLDRGRFERVLGPCEAFLRRNISTYNSYIQLVV</sequence>
<dbReference type="PIRSF" id="PIRSF000548">
    <property type="entry name" value="PK_regulatory"/>
    <property type="match status" value="1"/>
</dbReference>
<dbReference type="GO" id="GO:0034236">
    <property type="term" value="F:protein kinase A catalytic subunit binding"/>
    <property type="evidence" value="ECO:0007669"/>
    <property type="project" value="TreeGrafter"/>
</dbReference>
<dbReference type="FunFam" id="2.60.120.10:FF:000006">
    <property type="entry name" value="cAMP-dependent protein kinase type I-alpha regulatory subunit"/>
    <property type="match status" value="1"/>
</dbReference>
<evidence type="ECO:0000259" key="10">
    <source>
        <dbReference type="PROSITE" id="PS50042"/>
    </source>
</evidence>
<reference evidence="12" key="1">
    <citation type="submission" date="2011-02" db="EMBL/GenBank/DDBJ databases">
        <title>The Genome Sequence of Capsaspora owczarzaki ATCC 30864.</title>
        <authorList>
            <person name="Russ C."/>
            <person name="Cuomo C."/>
            <person name="Burger G."/>
            <person name="Gray M.W."/>
            <person name="Holland P.W.H."/>
            <person name="King N."/>
            <person name="Lang F.B.F."/>
            <person name="Roger A.J."/>
            <person name="Ruiz-Trillo I."/>
            <person name="Young S.K."/>
            <person name="Zeng Q."/>
            <person name="Gargeya S."/>
            <person name="Alvarado L."/>
            <person name="Berlin A."/>
            <person name="Chapman S.B."/>
            <person name="Chen Z."/>
            <person name="Freedman E."/>
            <person name="Gellesch M."/>
            <person name="Goldberg J."/>
            <person name="Griggs A."/>
            <person name="Gujja S."/>
            <person name="Heilman E."/>
            <person name="Heiman D."/>
            <person name="Howarth C."/>
            <person name="Mehta T."/>
            <person name="Neiman D."/>
            <person name="Pearson M."/>
            <person name="Roberts A."/>
            <person name="Saif S."/>
            <person name="Shea T."/>
            <person name="Shenoy N."/>
            <person name="Sisk P."/>
            <person name="Stolte C."/>
            <person name="Sykes S."/>
            <person name="White J."/>
            <person name="Yandava C."/>
            <person name="Haas B."/>
            <person name="Nusbaum C."/>
            <person name="Birren B."/>
        </authorList>
    </citation>
    <scope>NUCLEOTIDE SEQUENCE</scope>
    <source>
        <strain evidence="12">ATCC 30864</strain>
    </source>
</reference>
<dbReference type="Pfam" id="PF00027">
    <property type="entry name" value="cNMP_binding"/>
    <property type="match status" value="2"/>
</dbReference>
<feature type="domain" description="Cyclic nucleotide-binding" evidence="10">
    <location>
        <begin position="288"/>
        <end position="409"/>
    </location>
</feature>
<dbReference type="PROSITE" id="PS00889">
    <property type="entry name" value="CNMP_BINDING_2"/>
    <property type="match status" value="2"/>
</dbReference>
<keyword evidence="11" id="KW-0808">Transferase</keyword>
<evidence type="ECO:0000256" key="6">
    <source>
        <dbReference type="ARBA" id="ARBA00022741"/>
    </source>
</evidence>
<accession>A0A0D2WPI3</accession>
<dbReference type="InterPro" id="IPR000595">
    <property type="entry name" value="cNMP-bd_dom"/>
</dbReference>
<dbReference type="GO" id="GO:0010628">
    <property type="term" value="P:positive regulation of gene expression"/>
    <property type="evidence" value="ECO:0007669"/>
    <property type="project" value="UniProtKB-ARBA"/>
</dbReference>
<dbReference type="PhylomeDB" id="A0A0D2WPI3"/>
<proteinExistence type="inferred from homology"/>
<dbReference type="RefSeq" id="XP_004348417.1">
    <property type="nucleotide sequence ID" value="XM_004348367.2"/>
</dbReference>
<keyword evidence="3" id="KW-0597">Phosphoprotein</keyword>
<dbReference type="InterPro" id="IPR014710">
    <property type="entry name" value="RmlC-like_jellyroll"/>
</dbReference>
<dbReference type="OMA" id="PHPTIHE"/>
<evidence type="ECO:0000256" key="9">
    <source>
        <dbReference type="SAM" id="MobiDB-lite"/>
    </source>
</evidence>
<evidence type="ECO:0000256" key="8">
    <source>
        <dbReference type="PIRSR" id="PIRSR000548-1"/>
    </source>
</evidence>
<comment type="similarity">
    <text evidence="1">Belongs to the cAMP-dependent kinase regulatory chain family.</text>
</comment>
<evidence type="ECO:0000256" key="2">
    <source>
        <dbReference type="ARBA" id="ARBA00020355"/>
    </source>
</evidence>
<keyword evidence="12" id="KW-1185">Reference proteome</keyword>
<keyword evidence="11" id="KW-0418">Kinase</keyword>
<dbReference type="CDD" id="cd22961">
    <property type="entry name" value="DD_TEX55-like"/>
    <property type="match status" value="1"/>
</dbReference>
<dbReference type="Proteomes" id="UP000008743">
    <property type="component" value="Unassembled WGS sequence"/>
</dbReference>
<dbReference type="GO" id="GO:0005829">
    <property type="term" value="C:cytosol"/>
    <property type="evidence" value="ECO:0007669"/>
    <property type="project" value="TreeGrafter"/>
</dbReference>
<evidence type="ECO:0000256" key="3">
    <source>
        <dbReference type="ARBA" id="ARBA00022553"/>
    </source>
</evidence>
<dbReference type="CDD" id="cd00038">
    <property type="entry name" value="CAP_ED"/>
    <property type="match status" value="2"/>
</dbReference>
<evidence type="ECO:0000313" key="12">
    <source>
        <dbReference type="Proteomes" id="UP000008743"/>
    </source>
</evidence>
<evidence type="ECO:0000256" key="5">
    <source>
        <dbReference type="ARBA" id="ARBA00022737"/>
    </source>
</evidence>
<dbReference type="OrthoDB" id="417078at2759"/>
<evidence type="ECO:0000313" key="11">
    <source>
        <dbReference type="EMBL" id="KJE92568.1"/>
    </source>
</evidence>
<dbReference type="FunFam" id="2.60.120.10:FF:000120">
    <property type="entry name" value="cAMP-dependent protein kinase regulatory subunit"/>
    <property type="match status" value="1"/>
</dbReference>
<evidence type="ECO:0000256" key="4">
    <source>
        <dbReference type="ARBA" id="ARBA00022566"/>
    </source>
</evidence>
<evidence type="ECO:0000256" key="7">
    <source>
        <dbReference type="ARBA" id="ARBA00023149"/>
    </source>
</evidence>
<dbReference type="GO" id="GO:0016301">
    <property type="term" value="F:kinase activity"/>
    <property type="evidence" value="ECO:0007669"/>
    <property type="project" value="UniProtKB-KW"/>
</dbReference>
<dbReference type="GO" id="GO:0045595">
    <property type="term" value="P:regulation of cell differentiation"/>
    <property type="evidence" value="ECO:0007669"/>
    <property type="project" value="UniProtKB-ARBA"/>
</dbReference>
<dbReference type="InterPro" id="IPR050503">
    <property type="entry name" value="cAMP-dep_PK_reg_su-like"/>
</dbReference>
<dbReference type="Gene3D" id="1.20.890.10">
    <property type="entry name" value="cAMP-dependent protein kinase regulatory subunit, dimerization-anchoring domain"/>
    <property type="match status" value="1"/>
</dbReference>
<dbReference type="PANTHER" id="PTHR11635">
    <property type="entry name" value="CAMP-DEPENDENT PROTEIN KINASE REGULATORY CHAIN"/>
    <property type="match status" value="1"/>
</dbReference>
<dbReference type="PROSITE" id="PS00888">
    <property type="entry name" value="CNMP_BINDING_1"/>
    <property type="match status" value="2"/>
</dbReference>
<dbReference type="GO" id="GO:0004862">
    <property type="term" value="F:cAMP-dependent protein kinase inhibitor activity"/>
    <property type="evidence" value="ECO:0007669"/>
    <property type="project" value="TreeGrafter"/>
</dbReference>
<gene>
    <name evidence="11" type="ORF">CAOG_003512</name>
</gene>